<dbReference type="Proteomes" id="UP000250125">
    <property type="component" value="Chromosome"/>
</dbReference>
<organism evidence="2 3">
    <name type="scientific">Thermococcus siculi</name>
    <dbReference type="NCBI Taxonomy" id="72803"/>
    <lineage>
        <taxon>Archaea</taxon>
        <taxon>Methanobacteriati</taxon>
        <taxon>Methanobacteriota</taxon>
        <taxon>Thermococci</taxon>
        <taxon>Thermococcales</taxon>
        <taxon>Thermococcaceae</taxon>
        <taxon>Thermococcus</taxon>
    </lineage>
</organism>
<keyword evidence="3" id="KW-1185">Reference proteome</keyword>
<dbReference type="GeneID" id="33317951"/>
<evidence type="ECO:0000313" key="3">
    <source>
        <dbReference type="Proteomes" id="UP000250125"/>
    </source>
</evidence>
<dbReference type="EMBL" id="CP015103">
    <property type="protein sequence ID" value="ASJ08966.1"/>
    <property type="molecule type" value="Genomic_DNA"/>
</dbReference>
<dbReference type="AlphaFoldDB" id="A0A2Z2MT35"/>
<reference evidence="2 3" key="1">
    <citation type="submission" date="2016-04" db="EMBL/GenBank/DDBJ databases">
        <title>Complete genome sequence of Thermococcus siculi type strain RG-20.</title>
        <authorList>
            <person name="Oger P.M."/>
        </authorList>
    </citation>
    <scope>NUCLEOTIDE SEQUENCE [LARGE SCALE GENOMIC DNA]</scope>
    <source>
        <strain evidence="2 3">RG-20</strain>
    </source>
</reference>
<protein>
    <submittedName>
        <fullName evidence="2">Uncharacterized protein</fullName>
    </submittedName>
</protein>
<name>A0A2Z2MT35_9EURY</name>
<keyword evidence="1" id="KW-1133">Transmembrane helix</keyword>
<gene>
    <name evidence="2" type="ORF">A3L11_06895</name>
</gene>
<dbReference type="KEGG" id="tsl:A3L11_06895"/>
<keyword evidence="1" id="KW-0472">Membrane</keyword>
<sequence length="70" mass="8266">MRTDDLSRLIIFVGLVVLGGLFFFGFLLFALVFIAIAIVLFLGFYAYIRLKLWWRKRHPPKELESPEDYL</sequence>
<accession>A0A2Z2MT35</accession>
<dbReference type="RefSeq" id="WP_088856203.1">
    <property type="nucleotide sequence ID" value="NZ_CP015103.1"/>
</dbReference>
<feature type="transmembrane region" description="Helical" evidence="1">
    <location>
        <begin position="30"/>
        <end position="48"/>
    </location>
</feature>
<evidence type="ECO:0000313" key="2">
    <source>
        <dbReference type="EMBL" id="ASJ08966.1"/>
    </source>
</evidence>
<evidence type="ECO:0000256" key="1">
    <source>
        <dbReference type="SAM" id="Phobius"/>
    </source>
</evidence>
<proteinExistence type="predicted"/>
<feature type="transmembrane region" description="Helical" evidence="1">
    <location>
        <begin position="7"/>
        <end position="24"/>
    </location>
</feature>
<keyword evidence="1" id="KW-0812">Transmembrane</keyword>